<protein>
    <recommendedName>
        <fullName evidence="2">AMP-dependent synthetase/ligase domain-containing protein</fullName>
    </recommendedName>
</protein>
<evidence type="ECO:0000259" key="2">
    <source>
        <dbReference type="Pfam" id="PF00501"/>
    </source>
</evidence>
<dbReference type="Proteomes" id="UP000663832">
    <property type="component" value="Unassembled WGS sequence"/>
</dbReference>
<evidence type="ECO:0000256" key="1">
    <source>
        <dbReference type="SAM" id="Phobius"/>
    </source>
</evidence>
<dbReference type="Pfam" id="PF00501">
    <property type="entry name" value="AMP-binding"/>
    <property type="match status" value="1"/>
</dbReference>
<dbReference type="PANTHER" id="PTHR45527">
    <property type="entry name" value="NONRIBOSOMAL PEPTIDE SYNTHETASE"/>
    <property type="match status" value="1"/>
</dbReference>
<name>A0A815QKQ4_9BILA</name>
<keyword evidence="1" id="KW-0812">Transmembrane</keyword>
<dbReference type="AlphaFoldDB" id="A0A815QKQ4"/>
<dbReference type="InterPro" id="IPR000873">
    <property type="entry name" value="AMP-dep_synth/lig_dom"/>
</dbReference>
<keyword evidence="1" id="KW-1133">Transmembrane helix</keyword>
<dbReference type="EMBL" id="CAJNOI010000013">
    <property type="protein sequence ID" value="CAF0798785.1"/>
    <property type="molecule type" value="Genomic_DNA"/>
</dbReference>
<evidence type="ECO:0000313" key="4">
    <source>
        <dbReference type="EMBL" id="CAF1463366.1"/>
    </source>
</evidence>
<dbReference type="GO" id="GO:0031177">
    <property type="term" value="F:phosphopantetheine binding"/>
    <property type="evidence" value="ECO:0007669"/>
    <property type="project" value="TreeGrafter"/>
</dbReference>
<evidence type="ECO:0000313" key="3">
    <source>
        <dbReference type="EMBL" id="CAF0798785.1"/>
    </source>
</evidence>
<keyword evidence="5" id="KW-1185">Reference proteome</keyword>
<dbReference type="EMBL" id="CAJNOM010000484">
    <property type="protein sequence ID" value="CAF1463366.1"/>
    <property type="molecule type" value="Genomic_DNA"/>
</dbReference>
<sequence>MTHTLCNLIITDSFTIFNHIIKSISVTFGNIAYIIFTSGAIGIPKAVIISHSYLLLYLQSSVEVDALRTTDRAIQLSSCTWDVHIYEIFGILLMGGTVILLRSEQGNRNMDYLSQVIEIHQATYVCIVPT</sequence>
<feature type="transmembrane region" description="Helical" evidence="1">
    <location>
        <begin position="83"/>
        <end position="101"/>
    </location>
</feature>
<dbReference type="SUPFAM" id="SSF56801">
    <property type="entry name" value="Acetyl-CoA synthetase-like"/>
    <property type="match status" value="1"/>
</dbReference>
<dbReference type="InterPro" id="IPR042099">
    <property type="entry name" value="ANL_N_sf"/>
</dbReference>
<feature type="domain" description="AMP-dependent synthetase/ligase" evidence="2">
    <location>
        <begin position="30"/>
        <end position="130"/>
    </location>
</feature>
<dbReference type="PANTHER" id="PTHR45527:SF1">
    <property type="entry name" value="FATTY ACID SYNTHASE"/>
    <property type="match status" value="1"/>
</dbReference>
<feature type="transmembrane region" description="Helical" evidence="1">
    <location>
        <begin position="31"/>
        <end position="54"/>
    </location>
</feature>
<organism evidence="4 5">
    <name type="scientific">Adineta steineri</name>
    <dbReference type="NCBI Taxonomy" id="433720"/>
    <lineage>
        <taxon>Eukaryota</taxon>
        <taxon>Metazoa</taxon>
        <taxon>Spiralia</taxon>
        <taxon>Gnathifera</taxon>
        <taxon>Rotifera</taxon>
        <taxon>Eurotatoria</taxon>
        <taxon>Bdelloidea</taxon>
        <taxon>Adinetida</taxon>
        <taxon>Adinetidae</taxon>
        <taxon>Adineta</taxon>
    </lineage>
</organism>
<reference evidence="4" key="1">
    <citation type="submission" date="2021-02" db="EMBL/GenBank/DDBJ databases">
        <authorList>
            <person name="Nowell W R."/>
        </authorList>
    </citation>
    <scope>NUCLEOTIDE SEQUENCE</scope>
</reference>
<dbReference type="GO" id="GO:0044550">
    <property type="term" value="P:secondary metabolite biosynthetic process"/>
    <property type="evidence" value="ECO:0007669"/>
    <property type="project" value="TreeGrafter"/>
</dbReference>
<dbReference type="GO" id="GO:0005737">
    <property type="term" value="C:cytoplasm"/>
    <property type="evidence" value="ECO:0007669"/>
    <property type="project" value="TreeGrafter"/>
</dbReference>
<keyword evidence="1" id="KW-0472">Membrane</keyword>
<dbReference type="Gene3D" id="3.40.50.12780">
    <property type="entry name" value="N-terminal domain of ligase-like"/>
    <property type="match status" value="1"/>
</dbReference>
<comment type="caution">
    <text evidence="4">The sequence shown here is derived from an EMBL/GenBank/DDBJ whole genome shotgun (WGS) entry which is preliminary data.</text>
</comment>
<accession>A0A815QKQ4</accession>
<gene>
    <name evidence="3" type="ORF">BJG266_LOCUS5083</name>
    <name evidence="4" type="ORF">QVE165_LOCUS41089</name>
</gene>
<proteinExistence type="predicted"/>
<dbReference type="GO" id="GO:0043041">
    <property type="term" value="P:amino acid activation for nonribosomal peptide biosynthetic process"/>
    <property type="evidence" value="ECO:0007669"/>
    <property type="project" value="TreeGrafter"/>
</dbReference>
<evidence type="ECO:0000313" key="5">
    <source>
        <dbReference type="Proteomes" id="UP000663832"/>
    </source>
</evidence>
<dbReference type="Proteomes" id="UP000663877">
    <property type="component" value="Unassembled WGS sequence"/>
</dbReference>
<dbReference type="OrthoDB" id="416786at2759"/>